<dbReference type="AlphaFoldDB" id="A0A7D5M386"/>
<dbReference type="KEGG" id="nue:C5F50_02580"/>
<organism evidence="1 2">
    <name type="scientific">Nitrosopumilus ureiphilus</name>
    <dbReference type="NCBI Taxonomy" id="1470067"/>
    <lineage>
        <taxon>Archaea</taxon>
        <taxon>Nitrososphaerota</taxon>
        <taxon>Nitrososphaeria</taxon>
        <taxon>Nitrosopumilales</taxon>
        <taxon>Nitrosopumilaceae</taxon>
        <taxon>Nitrosopumilus</taxon>
    </lineage>
</organism>
<reference evidence="1 2" key="1">
    <citation type="submission" date="2018-02" db="EMBL/GenBank/DDBJ databases">
        <title>Complete genome of Nitrosopumilus ureaphilus PS0.</title>
        <authorList>
            <person name="Qin W."/>
            <person name="Zheng Y."/>
            <person name="Stahl D.A."/>
        </authorList>
    </citation>
    <scope>NUCLEOTIDE SEQUENCE [LARGE SCALE GENOMIC DNA]</scope>
    <source>
        <strain evidence="1 2">PS0</strain>
    </source>
</reference>
<evidence type="ECO:0000313" key="1">
    <source>
        <dbReference type="EMBL" id="QLH06086.1"/>
    </source>
</evidence>
<dbReference type="Proteomes" id="UP000509478">
    <property type="component" value="Chromosome"/>
</dbReference>
<protein>
    <submittedName>
        <fullName evidence="1">Uncharacterized protein</fullName>
    </submittedName>
</protein>
<keyword evidence="2" id="KW-1185">Reference proteome</keyword>
<accession>A0A7D5M386</accession>
<gene>
    <name evidence="1" type="ORF">C5F50_02580</name>
</gene>
<proteinExistence type="predicted"/>
<dbReference type="EMBL" id="CP026995">
    <property type="protein sequence ID" value="QLH06086.1"/>
    <property type="molecule type" value="Genomic_DNA"/>
</dbReference>
<evidence type="ECO:0000313" key="2">
    <source>
        <dbReference type="Proteomes" id="UP000509478"/>
    </source>
</evidence>
<name>A0A7D5M386_9ARCH</name>
<sequence>MCKKFSCKTDFVFKKDPKSIKDVLYVLDTNLNRSANPNFIVIFVINGNEYPVSSNSAKMKLIISFFYTVCVLSKMIPVHNM</sequence>